<keyword evidence="7" id="KW-1185">Reference proteome</keyword>
<dbReference type="SUPFAM" id="SSF81296">
    <property type="entry name" value="E set domains"/>
    <property type="match status" value="1"/>
</dbReference>
<dbReference type="Proteomes" id="UP000005384">
    <property type="component" value="Unassembled WGS sequence"/>
</dbReference>
<dbReference type="InterPro" id="IPR013780">
    <property type="entry name" value="Glyco_hydro_b"/>
</dbReference>
<keyword evidence="3" id="KW-0326">Glycosidase</keyword>
<evidence type="ECO:0000313" key="7">
    <source>
        <dbReference type="Proteomes" id="UP000005384"/>
    </source>
</evidence>
<sequence length="720" mass="83281">MEPENLTLNIEKLNRQALFCDENEDFRIPPEPDAGEQVTLRFRTAKNNADHVYYIEEGKTLEVEMEKADSDEMFDYYEHHFTVGEQVVCYRFRVEKGEEICHYNRLGAAMDTQSCFSFRITPGFHTPEWAKGAVMYQIFVDRFRCGDTNNNVETGEYVYIGRPVYRVDEWDRYPSTMDVGCFYGGDLQGVRDKLDYIQSLGVEVIYFNPIFVSPSNHKYDCQDYDHIDPHYGKIVKDGGELVAEDAKDNSGASKYVIRSADKANLDASDKFFADFMEEIHSRGMRVIIDGVFNHCGSFNKWLDRELIYERDGSYDCGAYVSADSPYRTFFKFFREDAWPNNPNYDGWWGHDTLPKLNYEESPKLYEYIMNIARKWVSPPYCVDGWRLDVAADLGHSSEFNHQFWRDFRKVVKEANPEALILAEHYGDPIEWLQGDQWDTIMNYDAFMEPLTWFLTGMEKHSDECNASLYGDGENFFRSMYYHMSRMQTQSVQTAMNELSNHDHSRFMTRTNRTVGRIGNMGPAAAEKGVHHGIFREGVLIQMTWPGAPTIYYGDETGMCGWTDPDNRRTYPWGREDHELIEFHKYMVSIHKKNAALRRGSLKKLLADRQLISYGRFCGNNRCVVVVNNSAVSRTVKVPVWEIGICDNDRLTRVMMTYTEGYNVGAVDCPVEDGILTLEMCGNSGIVLVSNKDERREPVEKNEQAGQSKQLEQSEQIKPAE</sequence>
<name>G5IA07_9FIRM</name>
<proteinExistence type="inferred from homology"/>
<feature type="compositionally biased region" description="Basic and acidic residues" evidence="4">
    <location>
        <begin position="691"/>
        <end position="702"/>
    </location>
</feature>
<accession>G5IA07</accession>
<gene>
    <name evidence="6" type="ORF">HMPREF9473_00347</name>
</gene>
<evidence type="ECO:0000256" key="1">
    <source>
        <dbReference type="ARBA" id="ARBA00008061"/>
    </source>
</evidence>
<dbReference type="RefSeq" id="WP_006778329.1">
    <property type="nucleotide sequence ID" value="NZ_CP040506.1"/>
</dbReference>
<dbReference type="PANTHER" id="PTHR10357">
    <property type="entry name" value="ALPHA-AMYLASE FAMILY MEMBER"/>
    <property type="match status" value="1"/>
</dbReference>
<dbReference type="InterPro" id="IPR014756">
    <property type="entry name" value="Ig_E-set"/>
</dbReference>
<dbReference type="HOGENOM" id="CLU_006462_6_4_9"/>
<dbReference type="Pfam" id="PF02903">
    <property type="entry name" value="Alpha-amylase_N"/>
    <property type="match status" value="1"/>
</dbReference>
<comment type="similarity">
    <text evidence="1">Belongs to the glycosyl hydrolase 13 family.</text>
</comment>
<evidence type="ECO:0000256" key="4">
    <source>
        <dbReference type="SAM" id="MobiDB-lite"/>
    </source>
</evidence>
<reference evidence="6 7" key="1">
    <citation type="submission" date="2011-08" db="EMBL/GenBank/DDBJ databases">
        <title>The Genome Sequence of Clostridium hathewayi WAL-18680.</title>
        <authorList>
            <consortium name="The Broad Institute Genome Sequencing Platform"/>
            <person name="Earl A."/>
            <person name="Ward D."/>
            <person name="Feldgarden M."/>
            <person name="Gevers D."/>
            <person name="Finegold S.M."/>
            <person name="Summanen P.H."/>
            <person name="Molitoris D.R."/>
            <person name="Song M."/>
            <person name="Daigneault M."/>
            <person name="Allen-Vercoe E."/>
            <person name="Young S.K."/>
            <person name="Zeng Q."/>
            <person name="Gargeya S."/>
            <person name="Fitzgerald M."/>
            <person name="Haas B."/>
            <person name="Abouelleil A."/>
            <person name="Alvarado L."/>
            <person name="Arachchi H.M."/>
            <person name="Berlin A."/>
            <person name="Brown A."/>
            <person name="Chapman S.B."/>
            <person name="Chen Z."/>
            <person name="Dunbar C."/>
            <person name="Freedman E."/>
            <person name="Gearin G."/>
            <person name="Gellesch M."/>
            <person name="Goldberg J."/>
            <person name="Griggs A."/>
            <person name="Gujja S."/>
            <person name="Heiman D."/>
            <person name="Howarth C."/>
            <person name="Larson L."/>
            <person name="Lui A."/>
            <person name="MacDonald P.J.P."/>
            <person name="Montmayeur A."/>
            <person name="Murphy C."/>
            <person name="Neiman D."/>
            <person name="Pearson M."/>
            <person name="Priest M."/>
            <person name="Roberts A."/>
            <person name="Saif S."/>
            <person name="Shea T."/>
            <person name="Shenoy N."/>
            <person name="Sisk P."/>
            <person name="Stolte C."/>
            <person name="Sykes S."/>
            <person name="Wortman J."/>
            <person name="Nusbaum C."/>
            <person name="Birren B."/>
        </authorList>
    </citation>
    <scope>NUCLEOTIDE SEQUENCE [LARGE SCALE GENOMIC DNA]</scope>
    <source>
        <strain evidence="6 7">WAL-18680</strain>
    </source>
</reference>
<dbReference type="Gene3D" id="3.20.20.80">
    <property type="entry name" value="Glycosidases"/>
    <property type="match status" value="1"/>
</dbReference>
<dbReference type="GO" id="GO:0004553">
    <property type="term" value="F:hydrolase activity, hydrolyzing O-glycosyl compounds"/>
    <property type="evidence" value="ECO:0007669"/>
    <property type="project" value="InterPro"/>
</dbReference>
<organism evidence="6 7">
    <name type="scientific">Hungatella hathewayi WAL-18680</name>
    <dbReference type="NCBI Taxonomy" id="742737"/>
    <lineage>
        <taxon>Bacteria</taxon>
        <taxon>Bacillati</taxon>
        <taxon>Bacillota</taxon>
        <taxon>Clostridia</taxon>
        <taxon>Lachnospirales</taxon>
        <taxon>Lachnospiraceae</taxon>
        <taxon>Hungatella</taxon>
    </lineage>
</organism>
<dbReference type="InterPro" id="IPR004185">
    <property type="entry name" value="Glyco_hydro_13_lg-like_dom"/>
</dbReference>
<evidence type="ECO:0000256" key="2">
    <source>
        <dbReference type="ARBA" id="ARBA00022801"/>
    </source>
</evidence>
<feature type="domain" description="Glycosyl hydrolase family 13 catalytic" evidence="5">
    <location>
        <begin position="137"/>
        <end position="590"/>
    </location>
</feature>
<dbReference type="AlphaFoldDB" id="G5IA07"/>
<feature type="region of interest" description="Disordered" evidence="4">
    <location>
        <begin position="691"/>
        <end position="720"/>
    </location>
</feature>
<dbReference type="SMART" id="SM00642">
    <property type="entry name" value="Aamy"/>
    <property type="match status" value="1"/>
</dbReference>
<feature type="compositionally biased region" description="Polar residues" evidence="4">
    <location>
        <begin position="703"/>
        <end position="720"/>
    </location>
</feature>
<keyword evidence="2" id="KW-0378">Hydrolase</keyword>
<dbReference type="EMBL" id="ADLN01000001">
    <property type="protein sequence ID" value="EHI61896.1"/>
    <property type="molecule type" value="Genomic_DNA"/>
</dbReference>
<dbReference type="Pfam" id="PF00128">
    <property type="entry name" value="Alpha-amylase"/>
    <property type="match status" value="2"/>
</dbReference>
<dbReference type="CDD" id="cd11338">
    <property type="entry name" value="AmyAc_CMD"/>
    <property type="match status" value="1"/>
</dbReference>
<dbReference type="Gene3D" id="2.60.40.10">
    <property type="entry name" value="Immunoglobulins"/>
    <property type="match status" value="1"/>
</dbReference>
<dbReference type="InterPro" id="IPR013783">
    <property type="entry name" value="Ig-like_fold"/>
</dbReference>
<dbReference type="PANTHER" id="PTHR10357:SF210">
    <property type="entry name" value="MALTODEXTRIN GLUCOSIDASE"/>
    <property type="match status" value="1"/>
</dbReference>
<dbReference type="CDD" id="cd02857">
    <property type="entry name" value="E_set_CDase_PDE_N"/>
    <property type="match status" value="1"/>
</dbReference>
<dbReference type="SUPFAM" id="SSF51445">
    <property type="entry name" value="(Trans)glycosidases"/>
    <property type="match status" value="1"/>
</dbReference>
<dbReference type="SUPFAM" id="SSF51011">
    <property type="entry name" value="Glycosyl hydrolase domain"/>
    <property type="match status" value="1"/>
</dbReference>
<dbReference type="InterPro" id="IPR017853">
    <property type="entry name" value="GH"/>
</dbReference>
<dbReference type="InterPro" id="IPR006047">
    <property type="entry name" value="GH13_cat_dom"/>
</dbReference>
<evidence type="ECO:0000259" key="5">
    <source>
        <dbReference type="SMART" id="SM00642"/>
    </source>
</evidence>
<dbReference type="PATRIC" id="fig|742737.3.peg.344"/>
<evidence type="ECO:0000256" key="3">
    <source>
        <dbReference type="ARBA" id="ARBA00023295"/>
    </source>
</evidence>
<protein>
    <recommendedName>
        <fullName evidence="5">Glycosyl hydrolase family 13 catalytic domain-containing protein</fullName>
    </recommendedName>
</protein>
<dbReference type="GO" id="GO:0005975">
    <property type="term" value="P:carbohydrate metabolic process"/>
    <property type="evidence" value="ECO:0007669"/>
    <property type="project" value="InterPro"/>
</dbReference>
<comment type="caution">
    <text evidence="6">The sequence shown here is derived from an EMBL/GenBank/DDBJ whole genome shotgun (WGS) entry which is preliminary data.</text>
</comment>
<dbReference type="OrthoDB" id="9805159at2"/>
<dbReference type="Gene3D" id="2.60.40.1180">
    <property type="entry name" value="Golgi alpha-mannosidase II"/>
    <property type="match status" value="1"/>
</dbReference>
<evidence type="ECO:0000313" key="6">
    <source>
        <dbReference type="EMBL" id="EHI61896.1"/>
    </source>
</evidence>